<sequence length="83" mass="9673">MPMKKVCPRCGATFDCMHNDILSCHCATVRLDALQRTYLMENYSDCLCHDCLKAVKDSFYACEINPRYNKKKNDKESIDCKQR</sequence>
<evidence type="ECO:0000313" key="15">
    <source>
        <dbReference type="Proteomes" id="UP000347681"/>
    </source>
</evidence>
<dbReference type="Proteomes" id="UP000315833">
    <property type="component" value="Unassembled WGS sequence"/>
</dbReference>
<dbReference type="EMBL" id="VVZA01000015">
    <property type="protein sequence ID" value="KAA5403404.1"/>
    <property type="molecule type" value="Genomic_DNA"/>
</dbReference>
<dbReference type="eggNOG" id="ENOG503147M">
    <property type="taxonomic scope" value="Bacteria"/>
</dbReference>
<dbReference type="GeneID" id="93447176"/>
<dbReference type="AlphaFoldDB" id="A0A076INC3"/>
<dbReference type="Proteomes" id="UP000441162">
    <property type="component" value="Unassembled WGS sequence"/>
</dbReference>
<evidence type="ECO:0000313" key="7">
    <source>
        <dbReference type="EMBL" id="QJR76855.1"/>
    </source>
</evidence>
<dbReference type="Proteomes" id="UP001181086">
    <property type="component" value="Unassembled WGS sequence"/>
</dbReference>
<evidence type="ECO:0000313" key="3">
    <source>
        <dbReference type="EMBL" id="KAA5395348.1"/>
    </source>
</evidence>
<evidence type="ECO:0000313" key="10">
    <source>
        <dbReference type="EMBL" id="TWV66343.1"/>
    </source>
</evidence>
<proteinExistence type="predicted"/>
<dbReference type="GeneID" id="23319018"/>
<dbReference type="Proteomes" id="UP000777173">
    <property type="component" value="Unassembled WGS sequence"/>
</dbReference>
<dbReference type="EMBL" id="VVZV01000015">
    <property type="protein sequence ID" value="KAA5318086.1"/>
    <property type="molecule type" value="Genomic_DNA"/>
</dbReference>
<evidence type="ECO:0000313" key="11">
    <source>
        <dbReference type="EMBL" id="WHX08487.1"/>
    </source>
</evidence>
<evidence type="ECO:0000313" key="12">
    <source>
        <dbReference type="Proteomes" id="UP000283678"/>
    </source>
</evidence>
<evidence type="ECO:0000313" key="18">
    <source>
        <dbReference type="Proteomes" id="UP000481700"/>
    </source>
</evidence>
<dbReference type="EMBL" id="SLTU01000001">
    <property type="protein sequence ID" value="TDA75882.1"/>
    <property type="molecule type" value="Genomic_DNA"/>
</dbReference>
<organism evidence="8 12">
    <name type="scientific">Phocaeicola dorei</name>
    <dbReference type="NCBI Taxonomy" id="357276"/>
    <lineage>
        <taxon>Bacteria</taxon>
        <taxon>Pseudomonadati</taxon>
        <taxon>Bacteroidota</taxon>
        <taxon>Bacteroidia</taxon>
        <taxon>Bacteroidales</taxon>
        <taxon>Bacteroidaceae</taxon>
        <taxon>Phocaeicola</taxon>
    </lineage>
</organism>
<reference evidence="8 12" key="1">
    <citation type="submission" date="2018-08" db="EMBL/GenBank/DDBJ databases">
        <title>A genome reference for cultivated species of the human gut microbiota.</title>
        <authorList>
            <person name="Zou Y."/>
            <person name="Xue W."/>
            <person name="Luo G."/>
        </authorList>
    </citation>
    <scope>NUCLEOTIDE SEQUENCE [LARGE SCALE GENOMIC DNA]</scope>
    <source>
        <strain evidence="8 12">AF14-1AC</strain>
    </source>
</reference>
<reference evidence="5" key="6">
    <citation type="submission" date="2021-06" db="EMBL/GenBank/DDBJ databases">
        <title>Collection of gut derived symbiotic bacterial strains cultured from healthy donors.</title>
        <authorList>
            <person name="Lin H."/>
            <person name="Littmann E."/>
            <person name="Pamer E.G."/>
        </authorList>
    </citation>
    <scope>NUCLEOTIDE SEQUENCE</scope>
    <source>
        <strain evidence="5">MSK.5.10</strain>
    </source>
</reference>
<evidence type="ECO:0000313" key="6">
    <source>
        <dbReference type="EMBL" id="MDU0268682.1"/>
    </source>
</evidence>
<gene>
    <name evidence="8" type="ORF">DWW04_20975</name>
    <name evidence="9" type="ORF">E1I98_05685</name>
    <name evidence="4" type="ORF">F2Y51_16210</name>
    <name evidence="3" type="ORF">F2Y58_17185</name>
    <name evidence="2" type="ORF">F2Y61_18860</name>
    <name evidence="1" type="ORF">F2Z07_14515</name>
    <name evidence="10" type="ORF">FSA04_21035</name>
    <name evidence="7" type="ORF">GKD17_10885</name>
    <name evidence="5" type="ORF">KSU80_17450</name>
    <name evidence="11" type="ORF">QNN11_13190</name>
    <name evidence="6" type="ORF">RVH45_01955</name>
</gene>
<evidence type="ECO:0000313" key="16">
    <source>
        <dbReference type="Proteomes" id="UP000441162"/>
    </source>
</evidence>
<dbReference type="Proteomes" id="UP001177934">
    <property type="component" value="Chromosome"/>
</dbReference>
<dbReference type="RefSeq" id="WP_005846492.1">
    <property type="nucleotide sequence ID" value="NZ_BAABYF010000001.1"/>
</dbReference>
<dbReference type="EMBL" id="VVYY01000016">
    <property type="protein sequence ID" value="KAA5395348.1"/>
    <property type="molecule type" value="Genomic_DNA"/>
</dbReference>
<reference evidence="15 16" key="2">
    <citation type="journal article" date="2019" name="Nat. Med.">
        <title>A library of human gut bacterial isolates paired with longitudinal multiomics data enables mechanistic microbiome research.</title>
        <authorList>
            <person name="Poyet M."/>
            <person name="Groussin M."/>
            <person name="Gibbons S.M."/>
            <person name="Avila-Pacheco J."/>
            <person name="Jiang X."/>
            <person name="Kearney S.M."/>
            <person name="Perrotta A.R."/>
            <person name="Berdy B."/>
            <person name="Zhao S."/>
            <person name="Lieberman T.D."/>
            <person name="Swanson P.K."/>
            <person name="Smith M."/>
            <person name="Roesemann S."/>
            <person name="Alexander J.E."/>
            <person name="Rich S.A."/>
            <person name="Livny J."/>
            <person name="Vlamakis H."/>
            <person name="Clish C."/>
            <person name="Bullock K."/>
            <person name="Deik A."/>
            <person name="Scott J."/>
            <person name="Pierce K.A."/>
            <person name="Xavier R.J."/>
            <person name="Alm E.J."/>
        </authorList>
    </citation>
    <scope>NUCLEOTIDE SEQUENCE [LARGE SCALE GENOMIC DNA]</scope>
    <source>
        <strain evidence="3 17">BIOML-A1</strain>
        <strain evidence="1 18">BIOML-A25</strain>
        <strain evidence="4 16">BIOML-A4</strain>
        <strain evidence="2 15">BIOML-A5</strain>
    </source>
</reference>
<dbReference type="EMBL" id="CP046176">
    <property type="protein sequence ID" value="QJR76855.1"/>
    <property type="molecule type" value="Genomic_DNA"/>
</dbReference>
<evidence type="ECO:0000313" key="9">
    <source>
        <dbReference type="EMBL" id="TDA75882.1"/>
    </source>
</evidence>
<dbReference type="Proteomes" id="UP000481700">
    <property type="component" value="Unassembled WGS sequence"/>
</dbReference>
<dbReference type="EMBL" id="JAWDEV010000001">
    <property type="protein sequence ID" value="MDU0268682.1"/>
    <property type="molecule type" value="Genomic_DNA"/>
</dbReference>
<dbReference type="Pfam" id="PF14375">
    <property type="entry name" value="Cys_rich_CWC"/>
    <property type="match status" value="1"/>
</dbReference>
<dbReference type="InterPro" id="IPR032720">
    <property type="entry name" value="Cys_rich_CWC"/>
</dbReference>
<dbReference type="KEGG" id="bdo:EL88_08960"/>
<dbReference type="EMBL" id="VOIF01000040">
    <property type="protein sequence ID" value="TWV66343.1"/>
    <property type="molecule type" value="Genomic_DNA"/>
</dbReference>
<dbReference type="EMBL" id="QRZL01000033">
    <property type="protein sequence ID" value="RGV69556.1"/>
    <property type="molecule type" value="Genomic_DNA"/>
</dbReference>
<evidence type="ECO:0000313" key="2">
    <source>
        <dbReference type="EMBL" id="KAA5380234.1"/>
    </source>
</evidence>
<evidence type="ECO:0000313" key="13">
    <source>
        <dbReference type="Proteomes" id="UP000294527"/>
    </source>
</evidence>
<dbReference type="Proteomes" id="UP000500949">
    <property type="component" value="Chromosome"/>
</dbReference>
<reference evidence="7" key="5">
    <citation type="submission" date="2019-11" db="EMBL/GenBank/DDBJ databases">
        <title>Complete genome sequence of Bacteroides dorei DSM 17855.</title>
        <authorList>
            <person name="Russell J.T."/>
        </authorList>
    </citation>
    <scope>NUCLEOTIDE SEQUENCE [LARGE SCALE GENOMIC DNA]</scope>
    <source>
        <strain evidence="7">DSM 17855</strain>
    </source>
</reference>
<evidence type="ECO:0000313" key="5">
    <source>
        <dbReference type="EMBL" id="MBV3124941.1"/>
    </source>
</evidence>
<dbReference type="Proteomes" id="UP000294527">
    <property type="component" value="Unassembled WGS sequence"/>
</dbReference>
<reference evidence="10 14" key="4">
    <citation type="submission" date="2019-07" db="EMBL/GenBank/DDBJ databases">
        <title>Genome sequencing of Bacteroides dorei iSURF_12.</title>
        <authorList>
            <person name="Sevigny J.L."/>
            <person name="Ruoff K.L."/>
            <person name="Price C.E."/>
            <person name="Valls R.A."/>
            <person name="O'Toole G.A."/>
        </authorList>
    </citation>
    <scope>NUCLEOTIDE SEQUENCE [LARGE SCALE GENOMIC DNA]</scope>
    <source>
        <strain evidence="10 14">ANK132K_1B</strain>
    </source>
</reference>
<evidence type="ECO:0000313" key="17">
    <source>
        <dbReference type="Proteomes" id="UP000481616"/>
    </source>
</evidence>
<evidence type="ECO:0000313" key="1">
    <source>
        <dbReference type="EMBL" id="KAA5318086.1"/>
    </source>
</evidence>
<evidence type="ECO:0000313" key="14">
    <source>
        <dbReference type="Proteomes" id="UP000315833"/>
    </source>
</evidence>
<protein>
    <submittedName>
        <fullName evidence="1">Cysteine-rich CWC family protein</fullName>
    </submittedName>
</protein>
<reference evidence="11" key="7">
    <citation type="journal article" date="2023" name="Nat. Commun.">
        <title>Identification of a novel Human Milk Oligosaccharides utilization cluster in the infant gut commensal Bacteroides dorei.</title>
        <authorList>
            <person name="Kijner S."/>
            <person name="Ennis D."/>
            <person name="Shmorak S."/>
            <person name="Florentin A."/>
            <person name="Yassour M."/>
        </authorList>
    </citation>
    <scope>NUCLEOTIDE SEQUENCE</scope>
    <source>
        <strain evidence="11">2</strain>
    </source>
</reference>
<dbReference type="Proteomes" id="UP000481616">
    <property type="component" value="Unassembled WGS sequence"/>
</dbReference>
<accession>A0A076INC3</accession>
<evidence type="ECO:0000313" key="8">
    <source>
        <dbReference type="EMBL" id="RGV69556.1"/>
    </source>
</evidence>
<reference evidence="6" key="8">
    <citation type="submission" date="2023-10" db="EMBL/GenBank/DDBJ databases">
        <title>Genome of Potential pathogenic bacteria in Crohn's disease.</title>
        <authorList>
            <person name="Rodriguez-Palacios A."/>
        </authorList>
    </citation>
    <scope>NUCLEOTIDE SEQUENCE</scope>
    <source>
        <strain evidence="6">CavFT-hAR62</strain>
    </source>
</reference>
<dbReference type="EMBL" id="JAHOAX010000019">
    <property type="protein sequence ID" value="MBV3124941.1"/>
    <property type="molecule type" value="Genomic_DNA"/>
</dbReference>
<dbReference type="EMBL" id="VVZB01000014">
    <property type="protein sequence ID" value="KAA5380234.1"/>
    <property type="molecule type" value="Genomic_DNA"/>
</dbReference>
<name>A0A076INC3_9BACT</name>
<reference evidence="9 13" key="3">
    <citation type="journal article" date="2019" name="Nat. Microbiol.">
        <title>Genomic variation and strain-specific functional adaptation in the human gut microbiome during early life.</title>
        <authorList>
            <person name="Vatanen T."/>
            <person name="Plichta D.R."/>
            <person name="Somani J."/>
            <person name="Munch P.C."/>
            <person name="Arthur T.D."/>
            <person name="Hall A.B."/>
            <person name="Rudolf S."/>
            <person name="Oakeley E.J."/>
            <person name="Ke X."/>
            <person name="Young R.A."/>
            <person name="Haiser H.J."/>
            <person name="Kolde R."/>
            <person name="Yassour M."/>
            <person name="Luopajarvi K."/>
            <person name="Siljander H."/>
            <person name="Virtanen S.M."/>
            <person name="Ilonen J."/>
            <person name="Uibo R."/>
            <person name="Tillmann V."/>
            <person name="Mokurov S."/>
            <person name="Dorshakova N."/>
            <person name="Porter J.A."/>
            <person name="McHardy A.C."/>
            <person name="Lahdesmaki H."/>
            <person name="Vlamakis H."/>
            <person name="Huttenhower C."/>
            <person name="Knip M."/>
            <person name="Xavier R.J."/>
        </authorList>
    </citation>
    <scope>NUCLEOTIDE SEQUENCE [LARGE SCALE GENOMIC DNA]</scope>
    <source>
        <strain evidence="9 13">RJX1047</strain>
    </source>
</reference>
<evidence type="ECO:0000313" key="4">
    <source>
        <dbReference type="EMBL" id="KAA5403404.1"/>
    </source>
</evidence>
<dbReference type="EMBL" id="CP126056">
    <property type="protein sequence ID" value="WHX08487.1"/>
    <property type="molecule type" value="Genomic_DNA"/>
</dbReference>
<dbReference type="Proteomes" id="UP000283678">
    <property type="component" value="Unassembled WGS sequence"/>
</dbReference>
<dbReference type="Proteomes" id="UP000347681">
    <property type="component" value="Unassembled WGS sequence"/>
</dbReference>